<evidence type="ECO:0000259" key="4">
    <source>
        <dbReference type="Pfam" id="PF08281"/>
    </source>
</evidence>
<dbReference type="GO" id="GO:0006352">
    <property type="term" value="P:DNA-templated transcription initiation"/>
    <property type="evidence" value="ECO:0007669"/>
    <property type="project" value="InterPro"/>
</dbReference>
<dbReference type="PANTHER" id="PTHR43133">
    <property type="entry name" value="RNA POLYMERASE ECF-TYPE SIGMA FACTO"/>
    <property type="match status" value="1"/>
</dbReference>
<comment type="caution">
    <text evidence="5">The sequence shown here is derived from an EMBL/GenBank/DDBJ whole genome shotgun (WGS) entry which is preliminary data.</text>
</comment>
<dbReference type="Pfam" id="PF08281">
    <property type="entry name" value="Sigma70_r4_2"/>
    <property type="match status" value="1"/>
</dbReference>
<feature type="domain" description="RNA polymerase sigma factor 70 region 4 type 2" evidence="4">
    <location>
        <begin position="119"/>
        <end position="170"/>
    </location>
</feature>
<reference evidence="5 6" key="1">
    <citation type="submission" date="2024-01" db="EMBL/GenBank/DDBJ databases">
        <title>Unpublished Manusciprt.</title>
        <authorList>
            <person name="Duman M."/>
            <person name="Valdes E.G."/>
            <person name="Ajmi N."/>
            <person name="Altun S."/>
            <person name="Saticioglu I.B."/>
        </authorList>
    </citation>
    <scope>NUCLEOTIDE SEQUENCE [LARGE SCALE GENOMIC DNA]</scope>
    <source>
        <strain evidence="5 6">120P</strain>
    </source>
</reference>
<evidence type="ECO:0000256" key="2">
    <source>
        <dbReference type="ARBA" id="ARBA00023082"/>
    </source>
</evidence>
<keyword evidence="1" id="KW-0805">Transcription regulation</keyword>
<dbReference type="AlphaFoldDB" id="A0AB35WRS4"/>
<keyword evidence="3" id="KW-0804">Transcription</keyword>
<dbReference type="InterPro" id="IPR039425">
    <property type="entry name" value="RNA_pol_sigma-70-like"/>
</dbReference>
<sequence length="179" mass="20855">MPFALPSPTIPRSPSLNWQGIDLRWAYNDLLLSLSRQTRCVHRAYDVLHDALLRFALAQHSQPVTQPNAYLRQVAQSVLIDHYRRNDRLQPLPDYEEARDEHVAPSAEHLLDIQQRLTALHRILDCLPPRCREVFWLARIEGYAQKEIALKLEISLNMVERHMARALVTLRDARDLLRA</sequence>
<evidence type="ECO:0000313" key="6">
    <source>
        <dbReference type="Proteomes" id="UP001307839"/>
    </source>
</evidence>
<evidence type="ECO:0000256" key="1">
    <source>
        <dbReference type="ARBA" id="ARBA00023015"/>
    </source>
</evidence>
<dbReference type="RefSeq" id="WP_218571427.1">
    <property type="nucleotide sequence ID" value="NZ_JAZDCU010000003.1"/>
</dbReference>
<keyword evidence="6" id="KW-1185">Reference proteome</keyword>
<evidence type="ECO:0000313" key="5">
    <source>
        <dbReference type="EMBL" id="MEE1865806.1"/>
    </source>
</evidence>
<accession>A0AB35WRS4</accession>
<proteinExistence type="predicted"/>
<dbReference type="EMBL" id="JAZDQP010000003">
    <property type="protein sequence ID" value="MEE1865806.1"/>
    <property type="molecule type" value="Genomic_DNA"/>
</dbReference>
<dbReference type="InterPro" id="IPR013249">
    <property type="entry name" value="RNA_pol_sigma70_r4_t2"/>
</dbReference>
<dbReference type="PANTHER" id="PTHR43133:SF63">
    <property type="entry name" value="RNA POLYMERASE SIGMA FACTOR FECI-RELATED"/>
    <property type="match status" value="1"/>
</dbReference>
<dbReference type="InterPro" id="IPR014284">
    <property type="entry name" value="RNA_pol_sigma-70_dom"/>
</dbReference>
<dbReference type="GO" id="GO:0016987">
    <property type="term" value="F:sigma factor activity"/>
    <property type="evidence" value="ECO:0007669"/>
    <property type="project" value="UniProtKB-KW"/>
</dbReference>
<dbReference type="Proteomes" id="UP001307839">
    <property type="component" value="Unassembled WGS sequence"/>
</dbReference>
<name>A0AB35WRS4_9PSED</name>
<gene>
    <name evidence="5" type="ORF">V0R53_05290</name>
</gene>
<evidence type="ECO:0000256" key="3">
    <source>
        <dbReference type="ARBA" id="ARBA00023163"/>
    </source>
</evidence>
<keyword evidence="2" id="KW-0731">Sigma factor</keyword>
<dbReference type="GO" id="GO:0003677">
    <property type="term" value="F:DNA binding"/>
    <property type="evidence" value="ECO:0007669"/>
    <property type="project" value="InterPro"/>
</dbReference>
<organism evidence="5 6">
    <name type="scientific">Pseudomonas auratipiscis</name>
    <dbReference type="NCBI Taxonomy" id="3115853"/>
    <lineage>
        <taxon>Bacteria</taxon>
        <taxon>Pseudomonadati</taxon>
        <taxon>Pseudomonadota</taxon>
        <taxon>Gammaproteobacteria</taxon>
        <taxon>Pseudomonadales</taxon>
        <taxon>Pseudomonadaceae</taxon>
        <taxon>Pseudomonas</taxon>
    </lineage>
</organism>
<dbReference type="CDD" id="cd06171">
    <property type="entry name" value="Sigma70_r4"/>
    <property type="match status" value="1"/>
</dbReference>
<protein>
    <submittedName>
        <fullName evidence="5">Sigma-70 family RNA polymerase sigma factor</fullName>
    </submittedName>
</protein>
<dbReference type="NCBIfam" id="TIGR02937">
    <property type="entry name" value="sigma70-ECF"/>
    <property type="match status" value="1"/>
</dbReference>